<evidence type="ECO:0000313" key="2">
    <source>
        <dbReference type="Proteomes" id="UP001479436"/>
    </source>
</evidence>
<proteinExistence type="predicted"/>
<comment type="caution">
    <text evidence="1">The sequence shown here is derived from an EMBL/GenBank/DDBJ whole genome shotgun (WGS) entry which is preliminary data.</text>
</comment>
<evidence type="ECO:0000313" key="1">
    <source>
        <dbReference type="EMBL" id="KAK9763197.1"/>
    </source>
</evidence>
<name>A0ABR2WNW9_9FUNG</name>
<dbReference type="Proteomes" id="UP001479436">
    <property type="component" value="Unassembled WGS sequence"/>
</dbReference>
<reference evidence="1 2" key="1">
    <citation type="submission" date="2023-04" db="EMBL/GenBank/DDBJ databases">
        <title>Genome of Basidiobolus ranarum AG-B5.</title>
        <authorList>
            <person name="Stajich J.E."/>
            <person name="Carter-House D."/>
            <person name="Gryganskyi A."/>
        </authorList>
    </citation>
    <scope>NUCLEOTIDE SEQUENCE [LARGE SCALE GENOMIC DNA]</scope>
    <source>
        <strain evidence="1 2">AG-B5</strain>
    </source>
</reference>
<sequence length="174" mass="19710">MAGISSTRRNRHETEKWIELGYLVHGNELDTLDKYSNTASTIGRTSSLRGLNTHGSNFLDLIRGPNSLGGLFEKKSYKAVPSPSIPSPNGGLYYRGGYCLQRHTSQSIDGVQIELPAHLRRGSLEVRSQLVNDMAEIVDHFVNQHYPMVKQKMSNFVKPYPLRLNREYTNELYV</sequence>
<gene>
    <name evidence="1" type="ORF">K7432_010355</name>
</gene>
<keyword evidence="2" id="KW-1185">Reference proteome</keyword>
<dbReference type="EMBL" id="JASJQH010000708">
    <property type="protein sequence ID" value="KAK9763197.1"/>
    <property type="molecule type" value="Genomic_DNA"/>
</dbReference>
<organism evidence="1 2">
    <name type="scientific">Basidiobolus ranarum</name>
    <dbReference type="NCBI Taxonomy" id="34480"/>
    <lineage>
        <taxon>Eukaryota</taxon>
        <taxon>Fungi</taxon>
        <taxon>Fungi incertae sedis</taxon>
        <taxon>Zoopagomycota</taxon>
        <taxon>Entomophthoromycotina</taxon>
        <taxon>Basidiobolomycetes</taxon>
        <taxon>Basidiobolales</taxon>
        <taxon>Basidiobolaceae</taxon>
        <taxon>Basidiobolus</taxon>
    </lineage>
</organism>
<protein>
    <submittedName>
        <fullName evidence="1">Uncharacterized protein</fullName>
    </submittedName>
</protein>
<accession>A0ABR2WNW9</accession>